<reference evidence="5" key="1">
    <citation type="submission" date="2017-01" db="EMBL/GenBank/DDBJ databases">
        <authorList>
            <person name="Wang Y."/>
            <person name="White M."/>
            <person name="Kvist S."/>
            <person name="Moncalvo J.-M."/>
        </authorList>
    </citation>
    <scope>NUCLEOTIDE SEQUENCE [LARGE SCALE GENOMIC DNA]</scope>
    <source>
        <strain evidence="5">ID-206-W2</strain>
    </source>
</reference>
<dbReference type="Pfam" id="PF08284">
    <property type="entry name" value="RVP_2"/>
    <property type="match status" value="1"/>
</dbReference>
<dbReference type="PANTHER" id="PTHR15503">
    <property type="entry name" value="LDOC1 RELATED"/>
    <property type="match status" value="1"/>
</dbReference>
<dbReference type="InterPro" id="IPR036875">
    <property type="entry name" value="Znf_CCHC_sf"/>
</dbReference>
<dbReference type="Pfam" id="PF00098">
    <property type="entry name" value="zf-CCHC"/>
    <property type="match status" value="1"/>
</dbReference>
<dbReference type="SMART" id="SM00343">
    <property type="entry name" value="ZnF_C2HC"/>
    <property type="match status" value="1"/>
</dbReference>
<feature type="domain" description="CCHC-type" evidence="3">
    <location>
        <begin position="236"/>
        <end position="251"/>
    </location>
</feature>
<dbReference type="InterPro" id="IPR032567">
    <property type="entry name" value="RTL1-rel"/>
</dbReference>
<dbReference type="CDD" id="cd00303">
    <property type="entry name" value="retropepsin_like"/>
    <property type="match status" value="1"/>
</dbReference>
<dbReference type="EMBL" id="LSSM01000656">
    <property type="protein sequence ID" value="OMJ28275.1"/>
    <property type="molecule type" value="Genomic_DNA"/>
</dbReference>
<dbReference type="SUPFAM" id="SSF50630">
    <property type="entry name" value="Acid proteases"/>
    <property type="match status" value="1"/>
</dbReference>
<evidence type="ECO:0000259" key="3">
    <source>
        <dbReference type="PROSITE" id="PS50158"/>
    </source>
</evidence>
<keyword evidence="1" id="KW-0862">Zinc</keyword>
<keyword evidence="5" id="KW-1185">Reference proteome</keyword>
<dbReference type="Gene3D" id="2.40.70.10">
    <property type="entry name" value="Acid Proteases"/>
    <property type="match status" value="1"/>
</dbReference>
<sequence length="539" mass="62072">MSIESSSKEDRGEAKSPNRHVRFLEPEIFTDSEEESDVWIRRYELYARKSNWNDVDKRDFMELYLGGKPLRWFERVKEITKNWESLKVRQKDDEEVEDLADRLEKLFSKVKLMDEKVKLRCLLNSINPKYQRSILKNRIETYSMAIVNACEEEQLVKACEFDSENPKTLVKSSIQVKKNFICSDDNEDGIYESLIKRFDQLNLNFLKLANSQKNVTSQKSTYINHDREHLQKIGACFYCKEIGHISKDCPKGSWNQSRNLTEEPDKKVEASNYKSVGCIEVEKNKEEMLYYDLETQNRCKVEIIDRESGFAGVEILGLSNEFEKQIYTAEKRKKTETVQASPEIRSELTQLIKKCEIAKEVKSIEEDSTTNCKSIVKIFDKNYSAIIDTGAACSVISEALMECIGLEVESKTNQIIVTADGKKHYTMGIIEEIPISIANINFNADLLEMKSSKETLILGTDWLKTHNALIDIRHQELVLPLEDHDVVLSLSTTKNRDFLNGIVENDENEVFGIGKLVSVVNEDSSRISMDPEILELNTK</sequence>
<accession>A0A1R1YN68</accession>
<dbReference type="Proteomes" id="UP000187429">
    <property type="component" value="Unassembled WGS sequence"/>
</dbReference>
<dbReference type="InterPro" id="IPR001878">
    <property type="entry name" value="Znf_CCHC"/>
</dbReference>
<evidence type="ECO:0000256" key="1">
    <source>
        <dbReference type="PROSITE-ProRule" id="PRU00047"/>
    </source>
</evidence>
<evidence type="ECO:0000313" key="4">
    <source>
        <dbReference type="EMBL" id="OMJ28275.1"/>
    </source>
</evidence>
<dbReference type="GO" id="GO:0008270">
    <property type="term" value="F:zinc ion binding"/>
    <property type="evidence" value="ECO:0007669"/>
    <property type="project" value="UniProtKB-KW"/>
</dbReference>
<dbReference type="AlphaFoldDB" id="A0A1R1YN68"/>
<keyword evidence="1" id="KW-0863">Zinc-finger</keyword>
<dbReference type="InterPro" id="IPR021109">
    <property type="entry name" value="Peptidase_aspartic_dom_sf"/>
</dbReference>
<name>A0A1R1YN68_9FUNG</name>
<comment type="caution">
    <text evidence="4">The sequence shown here is derived from an EMBL/GenBank/DDBJ whole genome shotgun (WGS) entry which is preliminary data.</text>
</comment>
<dbReference type="Gene3D" id="4.10.60.10">
    <property type="entry name" value="Zinc finger, CCHC-type"/>
    <property type="match status" value="1"/>
</dbReference>
<evidence type="ECO:0000256" key="2">
    <source>
        <dbReference type="SAM" id="Coils"/>
    </source>
</evidence>
<dbReference type="GO" id="GO:0003676">
    <property type="term" value="F:nucleic acid binding"/>
    <property type="evidence" value="ECO:0007669"/>
    <property type="project" value="InterPro"/>
</dbReference>
<gene>
    <name evidence="4" type="ORF">AYI69_g2254</name>
</gene>
<dbReference type="PROSITE" id="PS50158">
    <property type="entry name" value="ZF_CCHC"/>
    <property type="match status" value="1"/>
</dbReference>
<feature type="coiled-coil region" evidence="2">
    <location>
        <begin position="89"/>
        <end position="116"/>
    </location>
</feature>
<dbReference type="SUPFAM" id="SSF57756">
    <property type="entry name" value="Retrovirus zinc finger-like domains"/>
    <property type="match status" value="1"/>
</dbReference>
<keyword evidence="2" id="KW-0175">Coiled coil</keyword>
<keyword evidence="1" id="KW-0479">Metal-binding</keyword>
<dbReference type="OrthoDB" id="2407931at2759"/>
<proteinExistence type="predicted"/>
<organism evidence="4 5">
    <name type="scientific">Smittium culicis</name>
    <dbReference type="NCBI Taxonomy" id="133412"/>
    <lineage>
        <taxon>Eukaryota</taxon>
        <taxon>Fungi</taxon>
        <taxon>Fungi incertae sedis</taxon>
        <taxon>Zoopagomycota</taxon>
        <taxon>Kickxellomycotina</taxon>
        <taxon>Harpellomycetes</taxon>
        <taxon>Harpellales</taxon>
        <taxon>Legeriomycetaceae</taxon>
        <taxon>Smittium</taxon>
    </lineage>
</organism>
<protein>
    <recommendedName>
        <fullName evidence="3">CCHC-type domain-containing protein</fullName>
    </recommendedName>
</protein>
<evidence type="ECO:0000313" key="5">
    <source>
        <dbReference type="Proteomes" id="UP000187429"/>
    </source>
</evidence>
<dbReference type="PANTHER" id="PTHR15503:SF45">
    <property type="entry name" value="RNA-DIRECTED DNA POLYMERASE HOMOLOG"/>
    <property type="match status" value="1"/>
</dbReference>